<dbReference type="KEGG" id="kro:BVG79_02418"/>
<dbReference type="GO" id="GO:0004180">
    <property type="term" value="F:carboxypeptidase activity"/>
    <property type="evidence" value="ECO:0007669"/>
    <property type="project" value="UniProtKB-ARBA"/>
</dbReference>
<evidence type="ECO:0000256" key="2">
    <source>
        <dbReference type="ARBA" id="ARBA00005992"/>
    </source>
</evidence>
<dbReference type="InterPro" id="IPR005490">
    <property type="entry name" value="LD_TPept_cat_dom"/>
</dbReference>
<evidence type="ECO:0000313" key="9">
    <source>
        <dbReference type="EMBL" id="ARO15758.1"/>
    </source>
</evidence>
<dbReference type="PANTHER" id="PTHR38589">
    <property type="entry name" value="BLR0621 PROTEIN"/>
    <property type="match status" value="1"/>
</dbReference>
<dbReference type="GO" id="GO:0071555">
    <property type="term" value="P:cell wall organization"/>
    <property type="evidence" value="ECO:0007669"/>
    <property type="project" value="UniProtKB-UniRule"/>
</dbReference>
<dbReference type="CDD" id="cd16913">
    <property type="entry name" value="YkuD_like"/>
    <property type="match status" value="1"/>
</dbReference>
<keyword evidence="6 7" id="KW-0961">Cell wall biogenesis/degradation</keyword>
<evidence type="ECO:0000313" key="10">
    <source>
        <dbReference type="Proteomes" id="UP000242447"/>
    </source>
</evidence>
<evidence type="ECO:0000256" key="7">
    <source>
        <dbReference type="PROSITE-ProRule" id="PRU01373"/>
    </source>
</evidence>
<comment type="pathway">
    <text evidence="1 7">Cell wall biogenesis; peptidoglycan biosynthesis.</text>
</comment>
<keyword evidence="3" id="KW-0808">Transferase</keyword>
<evidence type="ECO:0000256" key="4">
    <source>
        <dbReference type="ARBA" id="ARBA00022960"/>
    </source>
</evidence>
<evidence type="ECO:0000256" key="6">
    <source>
        <dbReference type="ARBA" id="ARBA00023316"/>
    </source>
</evidence>
<keyword evidence="5 7" id="KW-0573">Peptidoglycan synthesis</keyword>
<organism evidence="9 10">
    <name type="scientific">Ketogulonicigenium robustum</name>
    <dbReference type="NCBI Taxonomy" id="92947"/>
    <lineage>
        <taxon>Bacteria</taxon>
        <taxon>Pseudomonadati</taxon>
        <taxon>Pseudomonadota</taxon>
        <taxon>Alphaproteobacteria</taxon>
        <taxon>Rhodobacterales</taxon>
        <taxon>Roseobacteraceae</taxon>
        <taxon>Ketogulonicigenium</taxon>
    </lineage>
</organism>
<evidence type="ECO:0000259" key="8">
    <source>
        <dbReference type="PROSITE" id="PS52029"/>
    </source>
</evidence>
<dbReference type="Pfam" id="PF03734">
    <property type="entry name" value="YkuD"/>
    <property type="match status" value="1"/>
</dbReference>
<evidence type="ECO:0000256" key="1">
    <source>
        <dbReference type="ARBA" id="ARBA00004752"/>
    </source>
</evidence>
<evidence type="ECO:0000256" key="5">
    <source>
        <dbReference type="ARBA" id="ARBA00022984"/>
    </source>
</evidence>
<comment type="similarity">
    <text evidence="2">Belongs to the YkuD family.</text>
</comment>
<feature type="active site" description="Nucleophile" evidence="7">
    <location>
        <position position="140"/>
    </location>
</feature>
<gene>
    <name evidence="9" type="ORF">BVG79_02418</name>
</gene>
<dbReference type="RefSeq" id="WP_085787112.1">
    <property type="nucleotide sequence ID" value="NZ_CP019937.1"/>
</dbReference>
<dbReference type="GO" id="GO:0009252">
    <property type="term" value="P:peptidoglycan biosynthetic process"/>
    <property type="evidence" value="ECO:0007669"/>
    <property type="project" value="UniProtKB-UniPathway"/>
</dbReference>
<protein>
    <recommendedName>
        <fullName evidence="8">L,D-TPase catalytic domain-containing protein</fullName>
    </recommendedName>
</protein>
<sequence>MGQDTLWLTPMGLLWRGQRIACTIGRGGLVADKREGDGATPFHTLRLNGLWYRPDRLARPAPWARPIGPLDLWSDDSAAPDYNQPVRAPYAPSHERLRRADPMYDLVLTTDWNMDPAVPGRGSAIFLHQWRRRGAPTAGCIAMARGDLIRLCRQVQPGTPLRITGMRLANRTRGTIFDA</sequence>
<reference evidence="9 10" key="1">
    <citation type="submission" date="2017-02" db="EMBL/GenBank/DDBJ databases">
        <title>Ketogulonicigenium robustum SPU B003 Genome sequencing and assembly.</title>
        <authorList>
            <person name="Li Y."/>
            <person name="Liu L."/>
            <person name="Wang C."/>
            <person name="Zhang M."/>
            <person name="Zhang T."/>
            <person name="Zhang Y."/>
        </authorList>
    </citation>
    <scope>NUCLEOTIDE SEQUENCE [LARGE SCALE GENOMIC DNA]</scope>
    <source>
        <strain evidence="9 10">SPU_B003</strain>
    </source>
</reference>
<dbReference type="InterPro" id="IPR038063">
    <property type="entry name" value="Transpep_catalytic_dom"/>
</dbReference>
<dbReference type="STRING" id="92947.BVG79_02418"/>
<dbReference type="OrthoDB" id="9804204at2"/>
<dbReference type="EMBL" id="CP019937">
    <property type="protein sequence ID" value="ARO15758.1"/>
    <property type="molecule type" value="Genomic_DNA"/>
</dbReference>
<dbReference type="SUPFAM" id="SSF141523">
    <property type="entry name" value="L,D-transpeptidase catalytic domain-like"/>
    <property type="match status" value="1"/>
</dbReference>
<accession>A0A1W6P2L6</accession>
<evidence type="ECO:0000256" key="3">
    <source>
        <dbReference type="ARBA" id="ARBA00022679"/>
    </source>
</evidence>
<dbReference type="GO" id="GO:0016740">
    <property type="term" value="F:transferase activity"/>
    <property type="evidence" value="ECO:0007669"/>
    <property type="project" value="UniProtKB-KW"/>
</dbReference>
<keyword evidence="4 7" id="KW-0133">Cell shape</keyword>
<dbReference type="Proteomes" id="UP000242447">
    <property type="component" value="Chromosome"/>
</dbReference>
<dbReference type="GO" id="GO:0008360">
    <property type="term" value="P:regulation of cell shape"/>
    <property type="evidence" value="ECO:0007669"/>
    <property type="project" value="UniProtKB-UniRule"/>
</dbReference>
<feature type="active site" description="Proton donor/acceptor" evidence="7">
    <location>
        <position position="128"/>
    </location>
</feature>
<dbReference type="PROSITE" id="PS52029">
    <property type="entry name" value="LD_TPASE"/>
    <property type="match status" value="1"/>
</dbReference>
<dbReference type="AlphaFoldDB" id="A0A1W6P2L6"/>
<proteinExistence type="inferred from homology"/>
<name>A0A1W6P2L6_9RHOB</name>
<feature type="domain" description="L,D-TPase catalytic" evidence="8">
    <location>
        <begin position="1"/>
        <end position="164"/>
    </location>
</feature>
<keyword evidence="10" id="KW-1185">Reference proteome</keyword>
<dbReference type="PANTHER" id="PTHR38589:SF1">
    <property type="entry name" value="BLR0621 PROTEIN"/>
    <property type="match status" value="1"/>
</dbReference>
<dbReference type="UniPathway" id="UPA00219"/>